<sequence>GGTDTREGKVNILLQAYISNRFVEDFALVSDSMYVAQNGARIIRALLEIALSQRWANASGVLISMSKSVEKRIWGYQHPLEQFDLSPDVRYNLGRWADELEIQELASQTAAELGHLIHLNERYGAFLLKAAKQFPSLHLSTKLRPLSHDLLEIRLRIVQNFSWSTKVHGSVEPFWIWIEDEHGLQILQLSRVAFRQTTDITKLEFIIPLPTPKPDFLTVRAISDRW</sequence>
<dbReference type="Proteomes" id="UP000789525">
    <property type="component" value="Unassembled WGS sequence"/>
</dbReference>
<protein>
    <submittedName>
        <fullName evidence="1">16710_t:CDS:1</fullName>
    </submittedName>
</protein>
<organism evidence="1 2">
    <name type="scientific">Acaulospora colombiana</name>
    <dbReference type="NCBI Taxonomy" id="27376"/>
    <lineage>
        <taxon>Eukaryota</taxon>
        <taxon>Fungi</taxon>
        <taxon>Fungi incertae sedis</taxon>
        <taxon>Mucoromycota</taxon>
        <taxon>Glomeromycotina</taxon>
        <taxon>Glomeromycetes</taxon>
        <taxon>Diversisporales</taxon>
        <taxon>Acaulosporaceae</taxon>
        <taxon>Acaulospora</taxon>
    </lineage>
</organism>
<reference evidence="1" key="1">
    <citation type="submission" date="2021-06" db="EMBL/GenBank/DDBJ databases">
        <authorList>
            <person name="Kallberg Y."/>
            <person name="Tangrot J."/>
            <person name="Rosling A."/>
        </authorList>
    </citation>
    <scope>NUCLEOTIDE SEQUENCE</scope>
    <source>
        <strain evidence="1">CL356</strain>
    </source>
</reference>
<feature type="non-terminal residue" evidence="1">
    <location>
        <position position="1"/>
    </location>
</feature>
<name>A0ACA9QTY6_9GLOM</name>
<keyword evidence="2" id="KW-1185">Reference proteome</keyword>
<comment type="caution">
    <text evidence="1">The sequence shown here is derived from an EMBL/GenBank/DDBJ whole genome shotgun (WGS) entry which is preliminary data.</text>
</comment>
<dbReference type="EMBL" id="CAJVPT010058473">
    <property type="protein sequence ID" value="CAG8760424.1"/>
    <property type="molecule type" value="Genomic_DNA"/>
</dbReference>
<feature type="non-terminal residue" evidence="1">
    <location>
        <position position="226"/>
    </location>
</feature>
<proteinExistence type="predicted"/>
<evidence type="ECO:0000313" key="1">
    <source>
        <dbReference type="EMBL" id="CAG8760424.1"/>
    </source>
</evidence>
<accession>A0ACA9QTY6</accession>
<evidence type="ECO:0000313" key="2">
    <source>
        <dbReference type="Proteomes" id="UP000789525"/>
    </source>
</evidence>
<gene>
    <name evidence="1" type="ORF">ACOLOM_LOCUS13172</name>
</gene>